<dbReference type="PANTHER" id="PTHR45786:SF66">
    <property type="entry name" value="HOOK MOTIF PROTEIN, PUTATIVE-RELATED"/>
    <property type="match status" value="1"/>
</dbReference>
<name>A0A6D2HKJ3_9BRAS</name>
<sequence length="235" mass="27514">MYMLREVNPYVEVFRMAKDRIEANGAEPFHMRIIRDRPGKDARTYNTPTASEVAALIPGDFHLEMPERDIILEEKPTGKLQRISEIHTSYLALQYPLVFPYGEDGFRIRQRRLNESQTLLLSKRLFQQFLCDAFTMIESNRLSFIKYNQSKLRSMDHDSLKAMLNEGSKDMGEQGNKILLPASFVGGPRYMQQQYYDAMATCKHFGFPDLFITFTCNPKWPRDHQISKEEELSRR</sequence>
<dbReference type="AlphaFoldDB" id="A0A6D2HKJ3"/>
<comment type="caution">
    <text evidence="2">The sequence shown here is derived from an EMBL/GenBank/DDBJ whole genome shotgun (WGS) entry which is preliminary data.</text>
</comment>
<proteinExistence type="predicted"/>
<dbReference type="PANTHER" id="PTHR45786">
    <property type="entry name" value="DNA BINDING PROTEIN-LIKE"/>
    <property type="match status" value="1"/>
</dbReference>
<dbReference type="EMBL" id="CACVBM020000222">
    <property type="protein sequence ID" value="CAA7016475.1"/>
    <property type="molecule type" value="Genomic_DNA"/>
</dbReference>
<dbReference type="OrthoDB" id="1111395at2759"/>
<protein>
    <recommendedName>
        <fullName evidence="1">Helitron helicase-like domain-containing protein</fullName>
    </recommendedName>
</protein>
<organism evidence="2 3">
    <name type="scientific">Microthlaspi erraticum</name>
    <dbReference type="NCBI Taxonomy" id="1685480"/>
    <lineage>
        <taxon>Eukaryota</taxon>
        <taxon>Viridiplantae</taxon>
        <taxon>Streptophyta</taxon>
        <taxon>Embryophyta</taxon>
        <taxon>Tracheophyta</taxon>
        <taxon>Spermatophyta</taxon>
        <taxon>Magnoliopsida</taxon>
        <taxon>eudicotyledons</taxon>
        <taxon>Gunneridae</taxon>
        <taxon>Pentapetalae</taxon>
        <taxon>rosids</taxon>
        <taxon>malvids</taxon>
        <taxon>Brassicales</taxon>
        <taxon>Brassicaceae</taxon>
        <taxon>Coluteocarpeae</taxon>
        <taxon>Microthlaspi</taxon>
    </lineage>
</organism>
<keyword evidence="3" id="KW-1185">Reference proteome</keyword>
<dbReference type="Pfam" id="PF14214">
    <property type="entry name" value="Helitron_like_N"/>
    <property type="match status" value="1"/>
</dbReference>
<evidence type="ECO:0000313" key="2">
    <source>
        <dbReference type="EMBL" id="CAA7016475.1"/>
    </source>
</evidence>
<dbReference type="Proteomes" id="UP000467841">
    <property type="component" value="Unassembled WGS sequence"/>
</dbReference>
<evidence type="ECO:0000313" key="3">
    <source>
        <dbReference type="Proteomes" id="UP000467841"/>
    </source>
</evidence>
<reference evidence="2" key="1">
    <citation type="submission" date="2020-01" db="EMBL/GenBank/DDBJ databases">
        <authorList>
            <person name="Mishra B."/>
        </authorList>
    </citation>
    <scope>NUCLEOTIDE SEQUENCE [LARGE SCALE GENOMIC DNA]</scope>
</reference>
<dbReference type="InterPro" id="IPR025476">
    <property type="entry name" value="Helitron_helicase-like"/>
</dbReference>
<accession>A0A6D2HKJ3</accession>
<gene>
    <name evidence="2" type="ORF">MERR_LOCUS3710</name>
</gene>
<evidence type="ECO:0000259" key="1">
    <source>
        <dbReference type="Pfam" id="PF14214"/>
    </source>
</evidence>
<feature type="domain" description="Helitron helicase-like" evidence="1">
    <location>
        <begin position="106"/>
        <end position="222"/>
    </location>
</feature>